<comment type="caution">
    <text evidence="1">The sequence shown here is derived from an EMBL/GenBank/DDBJ whole genome shotgun (WGS) entry which is preliminary data.</text>
</comment>
<sequence length="67" mass="7480">MLQEWQWKKHPISLEPNKWLLMLNLISKVQCAGDGKTSPACPAHRTGGNVLILFPCVPLSRKKLIGS</sequence>
<dbReference type="Proteomes" id="UP001487740">
    <property type="component" value="Unassembled WGS sequence"/>
</dbReference>
<evidence type="ECO:0000313" key="2">
    <source>
        <dbReference type="Proteomes" id="UP001487740"/>
    </source>
</evidence>
<organism evidence="1 2">
    <name type="scientific">Scylla paramamosain</name>
    <name type="common">Mud crab</name>
    <dbReference type="NCBI Taxonomy" id="85552"/>
    <lineage>
        <taxon>Eukaryota</taxon>
        <taxon>Metazoa</taxon>
        <taxon>Ecdysozoa</taxon>
        <taxon>Arthropoda</taxon>
        <taxon>Crustacea</taxon>
        <taxon>Multicrustacea</taxon>
        <taxon>Malacostraca</taxon>
        <taxon>Eumalacostraca</taxon>
        <taxon>Eucarida</taxon>
        <taxon>Decapoda</taxon>
        <taxon>Pleocyemata</taxon>
        <taxon>Brachyura</taxon>
        <taxon>Eubrachyura</taxon>
        <taxon>Portunoidea</taxon>
        <taxon>Portunidae</taxon>
        <taxon>Portuninae</taxon>
        <taxon>Scylla</taxon>
    </lineage>
</organism>
<dbReference type="AlphaFoldDB" id="A0AAW0T146"/>
<protein>
    <submittedName>
        <fullName evidence="1">Uncharacterized protein</fullName>
    </submittedName>
</protein>
<evidence type="ECO:0000313" key="1">
    <source>
        <dbReference type="EMBL" id="KAK8381044.1"/>
    </source>
</evidence>
<proteinExistence type="predicted"/>
<gene>
    <name evidence="1" type="ORF">O3P69_008153</name>
</gene>
<keyword evidence="2" id="KW-1185">Reference proteome</keyword>
<dbReference type="EMBL" id="JARAKH010000041">
    <property type="protein sequence ID" value="KAK8381044.1"/>
    <property type="molecule type" value="Genomic_DNA"/>
</dbReference>
<accession>A0AAW0T146</accession>
<reference evidence="1 2" key="1">
    <citation type="submission" date="2023-03" db="EMBL/GenBank/DDBJ databases">
        <title>High-quality genome of Scylla paramamosain provides insights in environmental adaptation.</title>
        <authorList>
            <person name="Zhang L."/>
        </authorList>
    </citation>
    <scope>NUCLEOTIDE SEQUENCE [LARGE SCALE GENOMIC DNA]</scope>
    <source>
        <strain evidence="1">LZ_2023a</strain>
        <tissue evidence="1">Muscle</tissue>
    </source>
</reference>
<name>A0AAW0T146_SCYPA</name>